<dbReference type="GO" id="GO:0005506">
    <property type="term" value="F:iron ion binding"/>
    <property type="evidence" value="ECO:0007669"/>
    <property type="project" value="UniProtKB-UniRule"/>
</dbReference>
<comment type="cofactor">
    <cofactor evidence="8">
        <name>Fe(2+)</name>
        <dbReference type="ChEBI" id="CHEBI:29033"/>
    </cofactor>
    <text evidence="8">Binds 1 Fe(2+) ion per subunit.</text>
</comment>
<dbReference type="HAMAP" id="MF_01445">
    <property type="entry name" value="TsaD"/>
    <property type="match status" value="1"/>
</dbReference>
<dbReference type="Pfam" id="PF00814">
    <property type="entry name" value="TsaD"/>
    <property type="match status" value="2"/>
</dbReference>
<dbReference type="GeneID" id="93210555"/>
<feature type="binding site" evidence="8">
    <location>
        <position position="651"/>
    </location>
    <ligand>
        <name>substrate</name>
    </ligand>
</feature>
<dbReference type="CDD" id="cd04301">
    <property type="entry name" value="NAT_SF"/>
    <property type="match status" value="1"/>
</dbReference>
<dbReference type="GO" id="GO:0061711">
    <property type="term" value="F:tRNA N(6)-L-threonylcarbamoyladenine synthase activity"/>
    <property type="evidence" value="ECO:0007669"/>
    <property type="project" value="UniProtKB-EC"/>
</dbReference>
<evidence type="ECO:0000313" key="10">
    <source>
        <dbReference type="EMBL" id="EGF22969.1"/>
    </source>
</evidence>
<dbReference type="SUPFAM" id="SSF53067">
    <property type="entry name" value="Actin-like ATPase domain"/>
    <property type="match status" value="4"/>
</dbReference>
<evidence type="ECO:0000256" key="2">
    <source>
        <dbReference type="ARBA" id="ARBA00022679"/>
    </source>
</evidence>
<comment type="caution">
    <text evidence="8">Lacks conserved residue(s) required for the propagation of feature annotation.</text>
</comment>
<dbReference type="eggNOG" id="COG0533">
    <property type="taxonomic scope" value="Bacteria"/>
</dbReference>
<gene>
    <name evidence="10" type="primary">rimI</name>
    <name evidence="8" type="synonym">tsaD</name>
    <name evidence="10" type="ORF">HMPREF0091_10964</name>
</gene>
<evidence type="ECO:0000256" key="8">
    <source>
        <dbReference type="HAMAP-Rule" id="MF_01445"/>
    </source>
</evidence>
<dbReference type="Gene3D" id="3.40.630.30">
    <property type="match status" value="1"/>
</dbReference>
<dbReference type="Pfam" id="PF00583">
    <property type="entry name" value="Acetyltransf_1"/>
    <property type="match status" value="1"/>
</dbReference>
<dbReference type="NCBIfam" id="TIGR00329">
    <property type="entry name" value="gcp_kae1"/>
    <property type="match status" value="1"/>
</dbReference>
<comment type="caution">
    <text evidence="10">The sequence shown here is derived from an EMBL/GenBank/DDBJ whole genome shotgun (WGS) entry which is preliminary data.</text>
</comment>
<evidence type="ECO:0000256" key="4">
    <source>
        <dbReference type="ARBA" id="ARBA00022723"/>
    </source>
</evidence>
<dbReference type="RefSeq" id="WP_006303160.1">
    <property type="nucleotide sequence ID" value="NZ_ACGK02000002.1"/>
</dbReference>
<dbReference type="PRINTS" id="PR00789">
    <property type="entry name" value="OSIALOPTASE"/>
</dbReference>
<feature type="binding site" evidence="8">
    <location>
        <position position="599"/>
    </location>
    <ligand>
        <name>Fe cation</name>
        <dbReference type="ChEBI" id="CHEBI:24875"/>
    </ligand>
</feature>
<feature type="binding site" evidence="8">
    <location>
        <position position="664"/>
    </location>
    <ligand>
        <name>substrate</name>
    </ligand>
</feature>
<dbReference type="PANTHER" id="PTHR11735">
    <property type="entry name" value="TRNA N6-ADENOSINE THREONYLCARBAMOYLTRANSFERASE"/>
    <property type="match status" value="1"/>
</dbReference>
<evidence type="ECO:0000256" key="1">
    <source>
        <dbReference type="ARBA" id="ARBA00022490"/>
    </source>
</evidence>
<protein>
    <recommendedName>
        <fullName evidence="8">tRNA N6-adenosine threonylcarbamoyltransferase</fullName>
        <ecNumber evidence="8">2.3.1.234</ecNumber>
    </recommendedName>
    <alternativeName>
        <fullName evidence="8">N6-L-threonylcarbamoyladenine synthase</fullName>
        <shortName evidence="8">t(6)A synthase</shortName>
    </alternativeName>
    <alternativeName>
        <fullName evidence="8">t(6)A37 threonylcarbamoyladenosine biosynthesis protein TsaD</fullName>
    </alternativeName>
    <alternativeName>
        <fullName evidence="8">tRNA threonylcarbamoyladenosine biosynthesis protein TsaD</fullName>
    </alternativeName>
</protein>
<evidence type="ECO:0000313" key="11">
    <source>
        <dbReference type="Proteomes" id="UP000005947"/>
    </source>
</evidence>
<dbReference type="NCBIfam" id="TIGR03723">
    <property type="entry name" value="T6A_TsaD_YgjD"/>
    <property type="match status" value="1"/>
</dbReference>
<feature type="binding site" evidence="8">
    <location>
        <position position="786"/>
    </location>
    <ligand>
        <name>Fe cation</name>
        <dbReference type="ChEBI" id="CHEBI:24875"/>
    </ligand>
</feature>
<dbReference type="InterPro" id="IPR006464">
    <property type="entry name" value="AcTrfase_RimI/Ard1"/>
</dbReference>
<dbReference type="Gene3D" id="3.30.420.40">
    <property type="match status" value="4"/>
</dbReference>
<feature type="binding site" evidence="8">
    <location>
        <begin position="618"/>
        <end position="622"/>
    </location>
    <ligand>
        <name>substrate</name>
    </ligand>
</feature>
<dbReference type="FunFam" id="3.30.420.40:FF:000040">
    <property type="entry name" value="tRNA N6-adenosine threonylcarbamoyltransferase"/>
    <property type="match status" value="1"/>
</dbReference>
<evidence type="ECO:0000256" key="6">
    <source>
        <dbReference type="ARBA" id="ARBA00023315"/>
    </source>
</evidence>
<dbReference type="InterPro" id="IPR000905">
    <property type="entry name" value="Gcp-like_dom"/>
</dbReference>
<dbReference type="CDD" id="cd24133">
    <property type="entry name" value="ASKHA_NBD_TsaD_bac"/>
    <property type="match status" value="1"/>
</dbReference>
<proteinExistence type="inferred from homology"/>
<name>F1T664_9ACTN</name>
<dbReference type="OrthoDB" id="9806197at2"/>
<comment type="subcellular location">
    <subcellularLocation>
        <location evidence="8">Cytoplasm</location>
    </subcellularLocation>
</comment>
<feature type="binding site" evidence="8">
    <location>
        <position position="595"/>
    </location>
    <ligand>
        <name>Fe cation</name>
        <dbReference type="ChEBI" id="CHEBI:24875"/>
    </ligand>
</feature>
<dbReference type="GO" id="GO:0002949">
    <property type="term" value="P:tRNA threonylcarbamoyladenosine modification"/>
    <property type="evidence" value="ECO:0007669"/>
    <property type="project" value="UniProtKB-UniRule"/>
</dbReference>
<dbReference type="InterPro" id="IPR000182">
    <property type="entry name" value="GNAT_dom"/>
</dbReference>
<comment type="catalytic activity">
    <reaction evidence="7 8">
        <text>L-threonylcarbamoyladenylate + adenosine(37) in tRNA = N(6)-L-threonylcarbamoyladenosine(37) in tRNA + AMP + H(+)</text>
        <dbReference type="Rhea" id="RHEA:37059"/>
        <dbReference type="Rhea" id="RHEA-COMP:10162"/>
        <dbReference type="Rhea" id="RHEA-COMP:10163"/>
        <dbReference type="ChEBI" id="CHEBI:15378"/>
        <dbReference type="ChEBI" id="CHEBI:73682"/>
        <dbReference type="ChEBI" id="CHEBI:74411"/>
        <dbReference type="ChEBI" id="CHEBI:74418"/>
        <dbReference type="ChEBI" id="CHEBI:456215"/>
        <dbReference type="EC" id="2.3.1.234"/>
    </reaction>
</comment>
<keyword evidence="3 8" id="KW-0819">tRNA processing</keyword>
<keyword evidence="5 8" id="KW-0408">Iron</keyword>
<dbReference type="InterPro" id="IPR043129">
    <property type="entry name" value="ATPase_NBD"/>
</dbReference>
<dbReference type="InterPro" id="IPR022450">
    <property type="entry name" value="TsaD"/>
</dbReference>
<dbReference type="NCBIfam" id="TIGR01575">
    <property type="entry name" value="rimI"/>
    <property type="match status" value="1"/>
</dbReference>
<evidence type="ECO:0000256" key="3">
    <source>
        <dbReference type="ARBA" id="ARBA00022694"/>
    </source>
</evidence>
<dbReference type="NCBIfam" id="TIGR03725">
    <property type="entry name" value="T6A_YeaZ"/>
    <property type="match status" value="1"/>
</dbReference>
<keyword evidence="2 8" id="KW-0808">Transferase</keyword>
<feature type="domain" description="N-acetyltransferase" evidence="9">
    <location>
        <begin position="290"/>
        <end position="439"/>
    </location>
</feature>
<dbReference type="GO" id="GO:0008080">
    <property type="term" value="F:N-acetyltransferase activity"/>
    <property type="evidence" value="ECO:0007669"/>
    <property type="project" value="InterPro"/>
</dbReference>
<accession>F1T664</accession>
<comment type="similarity">
    <text evidence="8">Belongs to the KAE1 / TsaD family.</text>
</comment>
<dbReference type="InterPro" id="IPR016181">
    <property type="entry name" value="Acyl_CoA_acyltransferase"/>
</dbReference>
<comment type="function">
    <text evidence="8">Required for the formation of a threonylcarbamoyl group on adenosine at position 37 (t(6)A37) in tRNAs that read codons beginning with adenine. Is involved in the transfer of the threonylcarbamoyl moiety of threonylcarbamoyl-AMP (TC-AMP) to the N6 group of A37, together with TsaE and TsaB. TsaD likely plays a direct catalytic role in this reaction.</text>
</comment>
<dbReference type="EC" id="2.3.1.234" evidence="8"/>
<keyword evidence="11" id="KW-1185">Reference proteome</keyword>
<dbReference type="AlphaFoldDB" id="F1T664"/>
<dbReference type="GO" id="GO:0005829">
    <property type="term" value="C:cytosol"/>
    <property type="evidence" value="ECO:0007669"/>
    <property type="project" value="TreeGrafter"/>
</dbReference>
<dbReference type="PANTHER" id="PTHR11735:SF6">
    <property type="entry name" value="TRNA N6-ADENOSINE THREONYLCARBAMOYLTRANSFERASE, MITOCHONDRIAL"/>
    <property type="match status" value="1"/>
</dbReference>
<keyword evidence="1 8" id="KW-0963">Cytoplasm</keyword>
<reference evidence="10 11" key="1">
    <citation type="submission" date="2011-02" db="EMBL/GenBank/DDBJ databases">
        <authorList>
            <person name="Muzny D."/>
            <person name="Qin X."/>
            <person name="Buhay C."/>
            <person name="Dugan-Rocha S."/>
            <person name="Ding Y."/>
            <person name="Chen G."/>
            <person name="Hawes A."/>
            <person name="Holder M."/>
            <person name="Jhangiani S."/>
            <person name="Johnson A."/>
            <person name="Khan Z."/>
            <person name="Li Z."/>
            <person name="Liu W."/>
            <person name="Liu X."/>
            <person name="Perez L."/>
            <person name="Shen H."/>
            <person name="Wang Q."/>
            <person name="Watt J."/>
            <person name="Xi L."/>
            <person name="Xin Y."/>
            <person name="Zhou J."/>
            <person name="Deng J."/>
            <person name="Jiang H."/>
            <person name="Liu Y."/>
            <person name="Qu J."/>
            <person name="Song X.-Z."/>
            <person name="Zhang L."/>
            <person name="Villasana D."/>
            <person name="Johnson A."/>
            <person name="Liu J."/>
            <person name="Liyanage D."/>
            <person name="Lorensuhewa L."/>
            <person name="Robinson T."/>
            <person name="Song A."/>
            <person name="Song B.-B."/>
            <person name="Dinh H."/>
            <person name="Thornton R."/>
            <person name="Coyle M."/>
            <person name="Francisco L."/>
            <person name="Jackson L."/>
            <person name="Javaid M."/>
            <person name="Korchina V."/>
            <person name="Kovar C."/>
            <person name="Mata R."/>
            <person name="Mathew T."/>
            <person name="Ngo R."/>
            <person name="Nguyen L."/>
            <person name="Nguyen N."/>
            <person name="Okwuonu G."/>
            <person name="Ongeri F."/>
            <person name="Pham C."/>
            <person name="Simmons D."/>
            <person name="Wilczek-Boney K."/>
            <person name="Hale W."/>
            <person name="Jakkamsetti A."/>
            <person name="Pham P."/>
            <person name="Ruth R."/>
            <person name="San Lucas F."/>
            <person name="Warren J."/>
            <person name="Zhang J."/>
            <person name="Zhao Z."/>
            <person name="Zhou C."/>
            <person name="Zhu D."/>
            <person name="Lee S."/>
            <person name="Bess C."/>
            <person name="Blankenburg K."/>
            <person name="Forbes L."/>
            <person name="Fu Q."/>
            <person name="Gubbala S."/>
            <person name="Hirani K."/>
            <person name="Jayaseelan J.C."/>
            <person name="Lara F."/>
            <person name="Munidasa M."/>
            <person name="Palculict T."/>
            <person name="Patil S."/>
            <person name="Pu L.-L."/>
            <person name="Saada N."/>
            <person name="Tang L."/>
            <person name="Weissenberger G."/>
            <person name="Zhu Y."/>
            <person name="Hemphill L."/>
            <person name="Shang Y."/>
            <person name="Youmans B."/>
            <person name="Ayvaz T."/>
            <person name="Ross M."/>
            <person name="Santibanez J."/>
            <person name="Aqrawi P."/>
            <person name="Gross S."/>
            <person name="Joshi V."/>
            <person name="Fowler G."/>
            <person name="Nazareth L."/>
            <person name="Reid J."/>
            <person name="Worley K."/>
            <person name="Petrosino J."/>
            <person name="Highlander S."/>
            <person name="Gibbs R."/>
        </authorList>
    </citation>
    <scope>NUCLEOTIDE SEQUENCE [LARGE SCALE GENOMIC DNA]</scope>
    <source>
        <strain evidence="10 11">DSM 15829</strain>
    </source>
</reference>
<dbReference type="SUPFAM" id="SSF55729">
    <property type="entry name" value="Acyl-CoA N-acyltransferases (Nat)"/>
    <property type="match status" value="1"/>
</dbReference>
<keyword evidence="4 8" id="KW-0479">Metal-binding</keyword>
<dbReference type="Proteomes" id="UP000005947">
    <property type="component" value="Unassembled WGS sequence"/>
</dbReference>
<feature type="binding site" evidence="8">
    <location>
        <position position="758"/>
    </location>
    <ligand>
        <name>substrate</name>
    </ligand>
</feature>
<evidence type="ECO:0000259" key="9">
    <source>
        <dbReference type="PROSITE" id="PS51186"/>
    </source>
</evidence>
<dbReference type="EMBL" id="ACGK02000002">
    <property type="protein sequence ID" value="EGF22969.1"/>
    <property type="molecule type" value="Genomic_DNA"/>
</dbReference>
<keyword evidence="6 8" id="KW-0012">Acyltransferase</keyword>
<evidence type="ECO:0000256" key="5">
    <source>
        <dbReference type="ARBA" id="ARBA00023004"/>
    </source>
</evidence>
<evidence type="ECO:0000256" key="7">
    <source>
        <dbReference type="ARBA" id="ARBA00048117"/>
    </source>
</evidence>
<dbReference type="InterPro" id="IPR017861">
    <property type="entry name" value="KAE1/TsaD"/>
</dbReference>
<sequence length="847" mass="91008">MNFATQKSSHVVAFDTSTDMLACATARVVLDSPTSNNAEKKSLLPQNASFKVVDVHAQDHLCRRRANVELVNTMLGCLDSAHISLDDVDAVIVGRGPGSFTGVRIGIATAKGLSCGMSKKLYGVSTLDSVAWNMWLQGVRGRVAVVADAMRKEVYPGIYNLCEEGALRTFALERVVKADVAVQEFCARADKDELLFSGDAFTKYSDLFKGAGLTRIADEPLWHPSGSGLIQAYVYALTHNQLKSGDPALVLPVYTRLSDAEEHERQRLGLKEPVQVQTTGVNDELAGLHCQLRPMSVNDVQSVCALEKACHAQTHHTPWTEQMFADELSQPNRSWWVAHDEADIIGFAGAVLSGDEFQISDIAVAKARRQNHIGERLLERVAYDGQMYGCTSVSLEVEADNAPARALYNKLGFTRIATRKDYYGKGHDAFMLRAALPLDTTSLHKKEQARPAASVRPWPICAATRSQAGLDALRHAGDLILAIESSCDETGLAIIDSHGEVLANVVATSLDFHSRFGGVVPEIASRKHVEAIVGVFEEVMQQAGEKLGLDTLVPQDLSAVGVTAGPGLVGALVVGVAFAKGLAAGAHLKLIAVNHLEGHMLANLYETNDLKPPFIASLVSGGNTLLVHVKAWGVYEILGATIDDAVGEAFDKVSKALGLGYPGGPIISKLAAKGNKRAIHFPRAMLHSHDYSFSLSGLKTSVITYIEHENQAGRPINLPDLAASFEAAIIDVQVAKAYEALKQTGARDFCVGGGVAANKELRDAYIEAFTKKGIRVTVPPMVVCGDNGAMIALVALRNWRAGIFADFSLDANPNSKFGDWSCLAQPCVSPNWPPKRFPHGTGKGASH</sequence>
<organism evidence="10 11">
    <name type="scientific">Fannyhessea vaginae DSM 15829</name>
    <dbReference type="NCBI Taxonomy" id="525256"/>
    <lineage>
        <taxon>Bacteria</taxon>
        <taxon>Bacillati</taxon>
        <taxon>Actinomycetota</taxon>
        <taxon>Coriobacteriia</taxon>
        <taxon>Coriobacteriales</taxon>
        <taxon>Atopobiaceae</taxon>
        <taxon>Fannyhessea</taxon>
    </lineage>
</organism>
<dbReference type="PROSITE" id="PS51186">
    <property type="entry name" value="GNAT"/>
    <property type="match status" value="1"/>
</dbReference>
<dbReference type="InterPro" id="IPR022496">
    <property type="entry name" value="T6A_TsaB"/>
</dbReference>
<dbReference type="eggNOG" id="COG0456">
    <property type="taxonomic scope" value="Bacteria"/>
</dbReference>